<organism evidence="1 2">
    <name type="scientific">Datura stramonium</name>
    <name type="common">Jimsonweed</name>
    <name type="synonym">Common thornapple</name>
    <dbReference type="NCBI Taxonomy" id="4076"/>
    <lineage>
        <taxon>Eukaryota</taxon>
        <taxon>Viridiplantae</taxon>
        <taxon>Streptophyta</taxon>
        <taxon>Embryophyta</taxon>
        <taxon>Tracheophyta</taxon>
        <taxon>Spermatophyta</taxon>
        <taxon>Magnoliopsida</taxon>
        <taxon>eudicotyledons</taxon>
        <taxon>Gunneridae</taxon>
        <taxon>Pentapetalae</taxon>
        <taxon>asterids</taxon>
        <taxon>lamiids</taxon>
        <taxon>Solanales</taxon>
        <taxon>Solanaceae</taxon>
        <taxon>Solanoideae</taxon>
        <taxon>Datureae</taxon>
        <taxon>Datura</taxon>
    </lineage>
</organism>
<dbReference type="Proteomes" id="UP000823775">
    <property type="component" value="Unassembled WGS sequence"/>
</dbReference>
<evidence type="ECO:0000313" key="2">
    <source>
        <dbReference type="Proteomes" id="UP000823775"/>
    </source>
</evidence>
<proteinExistence type="predicted"/>
<evidence type="ECO:0000313" key="1">
    <source>
        <dbReference type="EMBL" id="MCD7463086.1"/>
    </source>
</evidence>
<feature type="non-terminal residue" evidence="1">
    <location>
        <position position="231"/>
    </location>
</feature>
<reference evidence="1 2" key="1">
    <citation type="journal article" date="2021" name="BMC Genomics">
        <title>Datura genome reveals duplications of psychoactive alkaloid biosynthetic genes and high mutation rate following tissue culture.</title>
        <authorList>
            <person name="Rajewski A."/>
            <person name="Carter-House D."/>
            <person name="Stajich J."/>
            <person name="Litt A."/>
        </authorList>
    </citation>
    <scope>NUCLEOTIDE SEQUENCE [LARGE SCALE GENOMIC DNA]</scope>
    <source>
        <strain evidence="1">AR-01</strain>
    </source>
</reference>
<feature type="non-terminal residue" evidence="1">
    <location>
        <position position="1"/>
    </location>
</feature>
<keyword evidence="2" id="KW-1185">Reference proteome</keyword>
<sequence>ESAYQAKVEVGARTRSCRVVEKSSNKFNVRENVETGVGVDESVKRGVSLNADMEVADDVQTVSCISRKYNTPTQICAISSIEDLDFDLIQEGSLKISVDVVKSNDGEEEILNRYNSEGEENFNWYTTKDENDHYRICSDINFGKNIKCGMSWENMDKILRGSGQCMKMISVSSRLFSKLSQARKYATMLMNHENSTDFDPSNFQDYMKNWSINLSVHGYNKVKKGYQTPPI</sequence>
<gene>
    <name evidence="1" type="ORF">HAX54_049929</name>
</gene>
<name>A0ABS8SW61_DATST</name>
<protein>
    <submittedName>
        <fullName evidence="1">Uncharacterized protein</fullName>
    </submittedName>
</protein>
<comment type="caution">
    <text evidence="1">The sequence shown here is derived from an EMBL/GenBank/DDBJ whole genome shotgun (WGS) entry which is preliminary data.</text>
</comment>
<dbReference type="EMBL" id="JACEIK010000860">
    <property type="protein sequence ID" value="MCD7463086.1"/>
    <property type="molecule type" value="Genomic_DNA"/>
</dbReference>
<accession>A0ABS8SW61</accession>